<dbReference type="Proteomes" id="UP001054857">
    <property type="component" value="Unassembled WGS sequence"/>
</dbReference>
<dbReference type="EMBL" id="BMAR01000064">
    <property type="protein sequence ID" value="GFR52424.1"/>
    <property type="molecule type" value="Genomic_DNA"/>
</dbReference>
<feature type="non-terminal residue" evidence="2">
    <location>
        <position position="681"/>
    </location>
</feature>
<feature type="region of interest" description="Disordered" evidence="1">
    <location>
        <begin position="334"/>
        <end position="385"/>
    </location>
</feature>
<evidence type="ECO:0000313" key="2">
    <source>
        <dbReference type="EMBL" id="GFR52424.1"/>
    </source>
</evidence>
<feature type="region of interest" description="Disordered" evidence="1">
    <location>
        <begin position="248"/>
        <end position="295"/>
    </location>
</feature>
<keyword evidence="3" id="KW-1185">Reference proteome</keyword>
<gene>
    <name evidence="2" type="ORF">Agub_g14996</name>
</gene>
<dbReference type="SUPFAM" id="SSF52058">
    <property type="entry name" value="L domain-like"/>
    <property type="match status" value="1"/>
</dbReference>
<feature type="compositionally biased region" description="Low complexity" evidence="1">
    <location>
        <begin position="375"/>
        <end position="385"/>
    </location>
</feature>
<sequence>QPYELPPEVAAAVTAAEGEVQAVASSKYGMTHLSYLGQLTCLRGLMLQLDSPSDTAPAFVDGSLVSVLTSLPHLESLHLSTWNLLRIDPTAQALGDFPVRQPAAPQPPQQQPLPVQDSAEERWALVPGLAALVPQLRRRLEDIVQELLQRQQKQQQAASGQAGTGQVQLLEQVVERALFLLLQEGKGAPKMSLPAGPLGKDSLCSLKALGLAVLHAAAFDLTAEHVSAAALPAAAAAEVADEVMSAAEAGAEAGPSEGGAAGPSSNGEGGSGSGGGEGNGAGSGEAPSASGTAAAAAPSLDAAPDVMEVTDTVAALLKCAARAARSAAAAGGATAATAAGPSSTSTGGGGGGGGGGEEGGTTNRNSDGACGSGGSSSSSGAGTQPLPCLPTLPTWAWRGLRSLSLTHWPSVYGKLKEVGPPQPGRCYAVRWDDLPRTLEALLLVRCQLAGSRPPSRLRHMWLADCLCGADCPLPQVLSCTSDLQTLVLRWPSSPEEGEQLAAGEWAGAGAAGGHSREQLLRAVTKLKGLRTLGLGGIHCEDIPSLAPLSRLRHLMLEPSQPPRNLPPGADAAAASQRDLTLLDCLMRLPAGALSGLRTLWLPNWAMPIKQLLQWQQMLQVAMPLVVLRVTEYDVVWTVPTPVMHVARVAAPSSLSATGGGASVSASGSAAAARRWEGAGGR</sequence>
<feature type="compositionally biased region" description="Low complexity" evidence="1">
    <location>
        <begin position="284"/>
        <end position="295"/>
    </location>
</feature>
<feature type="non-terminal residue" evidence="2">
    <location>
        <position position="1"/>
    </location>
</feature>
<accession>A0AAD3E2H4</accession>
<feature type="compositionally biased region" description="Low complexity" evidence="1">
    <location>
        <begin position="334"/>
        <end position="345"/>
    </location>
</feature>
<evidence type="ECO:0000256" key="1">
    <source>
        <dbReference type="SAM" id="MobiDB-lite"/>
    </source>
</evidence>
<protein>
    <submittedName>
        <fullName evidence="2">Uncharacterized protein</fullName>
    </submittedName>
</protein>
<comment type="caution">
    <text evidence="2">The sequence shown here is derived from an EMBL/GenBank/DDBJ whole genome shotgun (WGS) entry which is preliminary data.</text>
</comment>
<dbReference type="PANTHER" id="PTHR40903:SF1">
    <property type="entry name" value="HYPHALLY REGULATED CELL WALL PROTEIN 3"/>
    <property type="match status" value="1"/>
</dbReference>
<dbReference type="PANTHER" id="PTHR40903">
    <property type="entry name" value="GLYCINE-RICH CELL WALL STRUCTURAL PROTEIN 1-LIKE"/>
    <property type="match status" value="1"/>
</dbReference>
<organism evidence="2 3">
    <name type="scientific">Astrephomene gubernaculifera</name>
    <dbReference type="NCBI Taxonomy" id="47775"/>
    <lineage>
        <taxon>Eukaryota</taxon>
        <taxon>Viridiplantae</taxon>
        <taxon>Chlorophyta</taxon>
        <taxon>core chlorophytes</taxon>
        <taxon>Chlorophyceae</taxon>
        <taxon>CS clade</taxon>
        <taxon>Chlamydomonadales</taxon>
        <taxon>Astrephomenaceae</taxon>
        <taxon>Astrephomene</taxon>
    </lineage>
</organism>
<name>A0AAD3E2H4_9CHLO</name>
<dbReference type="AlphaFoldDB" id="A0AAD3E2H4"/>
<feature type="compositionally biased region" description="Gly residues" evidence="1">
    <location>
        <begin position="346"/>
        <end position="359"/>
    </location>
</feature>
<reference evidence="2 3" key="1">
    <citation type="journal article" date="2021" name="Sci. Rep.">
        <title>Genome sequencing of the multicellular alga Astrephomene provides insights into convergent evolution of germ-soma differentiation.</title>
        <authorList>
            <person name="Yamashita S."/>
            <person name="Yamamoto K."/>
            <person name="Matsuzaki R."/>
            <person name="Suzuki S."/>
            <person name="Yamaguchi H."/>
            <person name="Hirooka S."/>
            <person name="Minakuchi Y."/>
            <person name="Miyagishima S."/>
            <person name="Kawachi M."/>
            <person name="Toyoda A."/>
            <person name="Nozaki H."/>
        </authorList>
    </citation>
    <scope>NUCLEOTIDE SEQUENCE [LARGE SCALE GENOMIC DNA]</scope>
    <source>
        <strain evidence="2 3">NIES-4017</strain>
    </source>
</reference>
<feature type="compositionally biased region" description="Gly residues" evidence="1">
    <location>
        <begin position="256"/>
        <end position="283"/>
    </location>
</feature>
<evidence type="ECO:0000313" key="3">
    <source>
        <dbReference type="Proteomes" id="UP001054857"/>
    </source>
</evidence>
<proteinExistence type="predicted"/>